<organism evidence="1 2">
    <name type="scientific">Melastoma candidum</name>
    <dbReference type="NCBI Taxonomy" id="119954"/>
    <lineage>
        <taxon>Eukaryota</taxon>
        <taxon>Viridiplantae</taxon>
        <taxon>Streptophyta</taxon>
        <taxon>Embryophyta</taxon>
        <taxon>Tracheophyta</taxon>
        <taxon>Spermatophyta</taxon>
        <taxon>Magnoliopsida</taxon>
        <taxon>eudicotyledons</taxon>
        <taxon>Gunneridae</taxon>
        <taxon>Pentapetalae</taxon>
        <taxon>rosids</taxon>
        <taxon>malvids</taxon>
        <taxon>Myrtales</taxon>
        <taxon>Melastomataceae</taxon>
        <taxon>Melastomatoideae</taxon>
        <taxon>Melastomateae</taxon>
        <taxon>Melastoma</taxon>
    </lineage>
</organism>
<dbReference type="EMBL" id="CM042883">
    <property type="protein sequence ID" value="KAI4374816.1"/>
    <property type="molecule type" value="Genomic_DNA"/>
</dbReference>
<keyword evidence="2" id="KW-1185">Reference proteome</keyword>
<protein>
    <submittedName>
        <fullName evidence="1">Uncharacterized protein</fullName>
    </submittedName>
</protein>
<evidence type="ECO:0000313" key="2">
    <source>
        <dbReference type="Proteomes" id="UP001057402"/>
    </source>
</evidence>
<sequence>MSLARMYPLPDRSLIGPGAVSGDRLSGSGLGGLGLLGKIAGDSAGVAELEGMPAASGVAAGTGIPAAGTGLAGADAGGEPAGDATGA</sequence>
<gene>
    <name evidence="1" type="ORF">MLD38_012765</name>
</gene>
<proteinExistence type="predicted"/>
<name>A0ACB9R975_9MYRT</name>
<accession>A0ACB9R975</accession>
<reference evidence="2" key="1">
    <citation type="journal article" date="2023" name="Front. Plant Sci.">
        <title>Chromosomal-level genome assembly of Melastoma candidum provides insights into trichome evolution.</title>
        <authorList>
            <person name="Zhong Y."/>
            <person name="Wu W."/>
            <person name="Sun C."/>
            <person name="Zou P."/>
            <person name="Liu Y."/>
            <person name="Dai S."/>
            <person name="Zhou R."/>
        </authorList>
    </citation>
    <scope>NUCLEOTIDE SEQUENCE [LARGE SCALE GENOMIC DNA]</scope>
</reference>
<dbReference type="Proteomes" id="UP001057402">
    <property type="component" value="Chromosome 4"/>
</dbReference>
<comment type="caution">
    <text evidence="1">The sequence shown here is derived from an EMBL/GenBank/DDBJ whole genome shotgun (WGS) entry which is preliminary data.</text>
</comment>
<evidence type="ECO:0000313" key="1">
    <source>
        <dbReference type="EMBL" id="KAI4374816.1"/>
    </source>
</evidence>